<evidence type="ECO:0000313" key="1">
    <source>
        <dbReference type="EMBL" id="KAB0790551.1"/>
    </source>
</evidence>
<comment type="caution">
    <text evidence="1">The sequence shown here is derived from an EMBL/GenBank/DDBJ whole genome shotgun (WGS) entry which is preliminary data.</text>
</comment>
<name>A0A5N3ZZQ5_PHOPY</name>
<feature type="non-terminal residue" evidence="1">
    <location>
        <position position="1"/>
    </location>
</feature>
<gene>
    <name evidence="1" type="ORF">PPYR_15047</name>
</gene>
<dbReference type="PANTHER" id="PTHR45913">
    <property type="entry name" value="EPM2A-INTERACTING PROTEIN 1"/>
    <property type="match status" value="1"/>
</dbReference>
<keyword evidence="2" id="KW-1185">Reference proteome</keyword>
<dbReference type="InterPro" id="IPR012337">
    <property type="entry name" value="RNaseH-like_sf"/>
</dbReference>
<proteinExistence type="predicted"/>
<dbReference type="CDD" id="cd15517">
    <property type="entry name" value="PHD_TCF19_like"/>
    <property type="match status" value="1"/>
</dbReference>
<protein>
    <submittedName>
        <fullName evidence="1">Uncharacterized protein</fullName>
    </submittedName>
</protein>
<organism evidence="1 2">
    <name type="scientific">Photinus pyralis</name>
    <name type="common">Common eastern firefly</name>
    <name type="synonym">Lampyris pyralis</name>
    <dbReference type="NCBI Taxonomy" id="7054"/>
    <lineage>
        <taxon>Eukaryota</taxon>
        <taxon>Metazoa</taxon>
        <taxon>Ecdysozoa</taxon>
        <taxon>Arthropoda</taxon>
        <taxon>Hexapoda</taxon>
        <taxon>Insecta</taxon>
        <taxon>Pterygota</taxon>
        <taxon>Neoptera</taxon>
        <taxon>Endopterygota</taxon>
        <taxon>Coleoptera</taxon>
        <taxon>Polyphaga</taxon>
        <taxon>Elateriformia</taxon>
        <taxon>Elateroidea</taxon>
        <taxon>Lampyridae</taxon>
        <taxon>Lampyrinae</taxon>
        <taxon>Photinus</taxon>
    </lineage>
</organism>
<dbReference type="InterPro" id="IPR038765">
    <property type="entry name" value="Papain-like_cys_pep_sf"/>
</dbReference>
<dbReference type="SUPFAM" id="SSF53098">
    <property type="entry name" value="Ribonuclease H-like"/>
    <property type="match status" value="1"/>
</dbReference>
<dbReference type="Proteomes" id="UP000327044">
    <property type="component" value="Unassembled WGS sequence"/>
</dbReference>
<dbReference type="Gene3D" id="3.40.395.10">
    <property type="entry name" value="Adenoviral Proteinase, Chain A"/>
    <property type="match status" value="1"/>
</dbReference>
<dbReference type="EMBL" id="VVIM01001125">
    <property type="protein sequence ID" value="KAB0790551.1"/>
    <property type="molecule type" value="Genomic_DNA"/>
</dbReference>
<dbReference type="AlphaFoldDB" id="A0A5N3ZZQ5"/>
<dbReference type="InParanoid" id="A0A5N3ZZQ5"/>
<accession>A0A5N3ZZQ5</accession>
<dbReference type="PANTHER" id="PTHR45913:SF5">
    <property type="entry name" value="GENERAL TRANSCRIPTION FACTOR II-I REPEAT DOMAIN-CONTAINING PROTEIN 2A-LIKE PROTEIN"/>
    <property type="match status" value="1"/>
</dbReference>
<evidence type="ECO:0000313" key="2">
    <source>
        <dbReference type="Proteomes" id="UP000327044"/>
    </source>
</evidence>
<sequence>QVAKHSKPLSEGEFVKECLIEVANILCPENSKKFEQISLSRRTVTRRIDSMAEDIKSTDISDTAQLAIFIRAIDENFTITEELLALQAMKDTTRGDDIFEEIAKVFNAFNLDWAKLNGVTTDGAPAMLGKNVGVIVKIKAELSNRGIDANHLFSFHCIIHQEDLCAKTIKFKHVMEVVVSCVNFIKSRGLNHRQFQQFLQHLEAEYGDKGIIFYCEVRWLSRGKMLMRFYELREEVQSFMDMKGKPELVQHLKDNAWLSDLAFLVDVTGYLNELNRNIQKPGQFVHELFAHIKSFQAKLRLWEIQLRSGNAYHFPTLSAHKNFDRDALAEVLRSLNAEFTSRFQDFRSREQEFEIFINPFIVDVEKVDMSLQMELIQLQADDVLKNVLNDLHIPSDSWKLVMVDHNKQRDGYNCGIFVMHFIENIVLNNGSFVLDKNFDPTNYRIYLQEFLLKSSLPMEEYCIHCSRAEPAQPSVWDKCKVCLKSTNVEICCGIAKEACNVDWLQCEICKRWCHHVCTANPKIPIEEYQNNTPFKCKLCSFV</sequence>
<reference evidence="1 2" key="1">
    <citation type="journal article" date="2018" name="Elife">
        <title>Firefly genomes illuminate parallel origins of bioluminescence in beetles.</title>
        <authorList>
            <person name="Fallon T.R."/>
            <person name="Lower S.E."/>
            <person name="Chang C.H."/>
            <person name="Bessho-Uehara M."/>
            <person name="Martin G.J."/>
            <person name="Bewick A.J."/>
            <person name="Behringer M."/>
            <person name="Debat H.J."/>
            <person name="Wong I."/>
            <person name="Day J.C."/>
            <person name="Suvorov A."/>
            <person name="Silva C.J."/>
            <person name="Stanger-Hall K.F."/>
            <person name="Hall D.W."/>
            <person name="Schmitz R.J."/>
            <person name="Nelson D.R."/>
            <person name="Lewis S.M."/>
            <person name="Shigenobu S."/>
            <person name="Bybee S.M."/>
            <person name="Larracuente A.M."/>
            <person name="Oba Y."/>
            <person name="Weng J.K."/>
        </authorList>
    </citation>
    <scope>NUCLEOTIDE SEQUENCE [LARGE SCALE GENOMIC DNA]</scope>
    <source>
        <strain evidence="1">1611_PpyrPB1</strain>
        <tissue evidence="1">Whole body</tissue>
    </source>
</reference>
<dbReference type="SUPFAM" id="SSF54001">
    <property type="entry name" value="Cysteine proteinases"/>
    <property type="match status" value="1"/>
</dbReference>